<dbReference type="Proteomes" id="UP000430692">
    <property type="component" value="Unassembled WGS sequence"/>
</dbReference>
<organism evidence="1 2">
    <name type="scientific">Shimazuella alba</name>
    <dbReference type="NCBI Taxonomy" id="2690964"/>
    <lineage>
        <taxon>Bacteria</taxon>
        <taxon>Bacillati</taxon>
        <taxon>Bacillota</taxon>
        <taxon>Bacilli</taxon>
        <taxon>Bacillales</taxon>
        <taxon>Thermoactinomycetaceae</taxon>
        <taxon>Shimazuella</taxon>
    </lineage>
</organism>
<sequence length="620" mass="69771">MPGILASTRLKVNQDTYYIPDRKGGIYFRNNSHSFRMHGSNVYQWMEKLLPIFDGGRTLQEITEGLPEDFQQRVYEFAEILLENGYARDISTDEGHTLAENIQKKYQAQIDYLDHLSGSGAHRFEKYRQSSVLTIGSGDFLTTLIYALLQSGLEKIHMIATEHSTASMNRISQLLHDTKLMDSGVSIAPIPYDSISCWDEIVSSFDTVLYVGEEKDVDQMILLEHVCKKAQKCFLPAIVLHDTGMVGPAIDFQSAYQRVSFFKNNTNKASSTSLCLLANQLAFLWFQIQTGIVRKNKPTVFLLDLVTLEGRWHSFQSLPHLDQTNQILKALPKEKWNDSTIHKNGNLPYLFQQITSSRTGIFRLWGPENHLQLPLSQCQVIVSNPLSAESTQTLTPIICAGWNHQEAQRESGLAGIEAYGSQLIKGTYLLNSPSAYIGIGAGESNAEAICRGLQKHLTHFLKEKNASPTLPQYQLSLNFIEDEKSRYYVKSIRSLYGSPTVSIGEPIFGFPVVWIKTGSTWFASVGFHLTAALRNALQKALQMVQNDTNKTSALHTNKQLALCTTLFPSYQADSYEQVLSSVLPTLEHHNQQMDVFSICMEKIIDQHLSVVGVMLREEQS</sequence>
<dbReference type="GO" id="GO:0008641">
    <property type="term" value="F:ubiquitin-like modifier activating enzyme activity"/>
    <property type="evidence" value="ECO:0007669"/>
    <property type="project" value="InterPro"/>
</dbReference>
<dbReference type="RefSeq" id="WP_160802745.1">
    <property type="nucleotide sequence ID" value="NZ_WUUL01000014.1"/>
</dbReference>
<comment type="caution">
    <text evidence="1">The sequence shown here is derived from an EMBL/GenBank/DDBJ whole genome shotgun (WGS) entry which is preliminary data.</text>
</comment>
<keyword evidence="2" id="KW-1185">Reference proteome</keyword>
<evidence type="ECO:0000313" key="2">
    <source>
        <dbReference type="Proteomes" id="UP000430692"/>
    </source>
</evidence>
<protein>
    <recommendedName>
        <fullName evidence="3">Thiazole-containing bacteriocin maturation protein</fullName>
    </recommendedName>
</protein>
<reference evidence="1 2" key="1">
    <citation type="submission" date="2019-12" db="EMBL/GenBank/DDBJ databases">
        <title>Whole-genome analyses of novel actinobacteria.</title>
        <authorList>
            <person name="Sahin N."/>
            <person name="Saygin H."/>
        </authorList>
    </citation>
    <scope>NUCLEOTIDE SEQUENCE [LARGE SCALE GENOMIC DNA]</scope>
    <source>
        <strain evidence="1 2">KC615</strain>
    </source>
</reference>
<accession>A0A6I4W090</accession>
<proteinExistence type="predicted"/>
<name>A0A6I4W090_9BACL</name>
<dbReference type="SUPFAM" id="SSF69572">
    <property type="entry name" value="Activating enzymes of the ubiquitin-like proteins"/>
    <property type="match status" value="1"/>
</dbReference>
<evidence type="ECO:0000313" key="1">
    <source>
        <dbReference type="EMBL" id="MXQ55396.1"/>
    </source>
</evidence>
<dbReference type="InterPro" id="IPR035985">
    <property type="entry name" value="Ubiquitin-activating_enz"/>
</dbReference>
<dbReference type="EMBL" id="WUUL01000014">
    <property type="protein sequence ID" value="MXQ55396.1"/>
    <property type="molecule type" value="Genomic_DNA"/>
</dbReference>
<gene>
    <name evidence="1" type="ORF">GSM42_17070</name>
</gene>
<evidence type="ECO:0008006" key="3">
    <source>
        <dbReference type="Google" id="ProtNLM"/>
    </source>
</evidence>
<dbReference type="AlphaFoldDB" id="A0A6I4W090"/>